<feature type="region of interest" description="Disordered" evidence="1">
    <location>
        <begin position="251"/>
        <end position="272"/>
    </location>
</feature>
<organism evidence="2 3">
    <name type="scientific">Cyclotella cryptica</name>
    <dbReference type="NCBI Taxonomy" id="29204"/>
    <lineage>
        <taxon>Eukaryota</taxon>
        <taxon>Sar</taxon>
        <taxon>Stramenopiles</taxon>
        <taxon>Ochrophyta</taxon>
        <taxon>Bacillariophyta</taxon>
        <taxon>Coscinodiscophyceae</taxon>
        <taxon>Thalassiosirophycidae</taxon>
        <taxon>Stephanodiscales</taxon>
        <taxon>Stephanodiscaceae</taxon>
        <taxon>Cyclotella</taxon>
    </lineage>
</organism>
<feature type="region of interest" description="Disordered" evidence="1">
    <location>
        <begin position="291"/>
        <end position="345"/>
    </location>
</feature>
<sequence length="438" mass="46516">MSTPLPEDVSIAPTDASVAGSSVAVTEAEEDATSYAARKSDNEFTLPTNLVRGDVSIAPTDASVAGSSVAATEAEEDAASYAAVGGSAKTLDEVILTNISNLEAEEEDAAPMHLHVLRTPAKLKGSAVTASGGRRSRSSSRSRPGSRRNSASPKRPGIDSPTGGSFKGLVGDAASLASSLEDDVDPDIFLDRFGFHDLDPKLTQEEFQDLLKKHLSGGNSLPTLNERMSEETMEDVHAFQDLVFVRKKSSGSLMTPPAETGGKEETESGTAVVEGVNNRASITIYSGLEALNEEEEDEEDEDHAGPDALLEENEDAMADQSPASSISGDDIDLTESDLHAEENGDVVVELPDPSMIQKEHDSAALIQDSSVMAVEDKSDNEELNLEDQEAEGGVVLPTSVMEELRISDECRLKGQKSREFDTTEGEDEEDSKGIAESR</sequence>
<evidence type="ECO:0000256" key="1">
    <source>
        <dbReference type="SAM" id="MobiDB-lite"/>
    </source>
</evidence>
<reference evidence="2 3" key="1">
    <citation type="journal article" date="2020" name="G3 (Bethesda)">
        <title>Improved Reference Genome for Cyclotella cryptica CCMP332, a Model for Cell Wall Morphogenesis, Salinity Adaptation, and Lipid Production in Diatoms (Bacillariophyta).</title>
        <authorList>
            <person name="Roberts W.R."/>
            <person name="Downey K.M."/>
            <person name="Ruck E.C."/>
            <person name="Traller J.C."/>
            <person name="Alverson A.J."/>
        </authorList>
    </citation>
    <scope>NUCLEOTIDE SEQUENCE [LARGE SCALE GENOMIC DNA]</scope>
    <source>
        <strain evidence="2 3">CCMP332</strain>
    </source>
</reference>
<keyword evidence="3" id="KW-1185">Reference proteome</keyword>
<evidence type="ECO:0000313" key="2">
    <source>
        <dbReference type="EMBL" id="KAL3791896.1"/>
    </source>
</evidence>
<gene>
    <name evidence="2" type="ORF">HJC23_010756</name>
</gene>
<feature type="compositionally biased region" description="Acidic residues" evidence="1">
    <location>
        <begin position="291"/>
        <end position="302"/>
    </location>
</feature>
<feature type="region of interest" description="Disordered" evidence="1">
    <location>
        <begin position="121"/>
        <end position="166"/>
    </location>
</feature>
<comment type="caution">
    <text evidence="2">The sequence shown here is derived from an EMBL/GenBank/DDBJ whole genome shotgun (WGS) entry which is preliminary data.</text>
</comment>
<proteinExistence type="predicted"/>
<accession>A0ABD3PX13</accession>
<dbReference type="EMBL" id="JABMIG020000108">
    <property type="protein sequence ID" value="KAL3791896.1"/>
    <property type="molecule type" value="Genomic_DNA"/>
</dbReference>
<dbReference type="Proteomes" id="UP001516023">
    <property type="component" value="Unassembled WGS sequence"/>
</dbReference>
<evidence type="ECO:0000313" key="3">
    <source>
        <dbReference type="Proteomes" id="UP001516023"/>
    </source>
</evidence>
<feature type="region of interest" description="Disordered" evidence="1">
    <location>
        <begin position="1"/>
        <end position="25"/>
    </location>
</feature>
<feature type="region of interest" description="Disordered" evidence="1">
    <location>
        <begin position="411"/>
        <end position="438"/>
    </location>
</feature>
<feature type="compositionally biased region" description="Basic and acidic residues" evidence="1">
    <location>
        <begin position="411"/>
        <end position="421"/>
    </location>
</feature>
<protein>
    <submittedName>
        <fullName evidence="2">Uncharacterized protein</fullName>
    </submittedName>
</protein>
<feature type="compositionally biased region" description="Basic residues" evidence="1">
    <location>
        <begin position="134"/>
        <end position="146"/>
    </location>
</feature>
<dbReference type="AlphaFoldDB" id="A0ABD3PX13"/>
<name>A0ABD3PX13_9STRA</name>